<dbReference type="GO" id="GO:0003677">
    <property type="term" value="F:DNA binding"/>
    <property type="evidence" value="ECO:0007669"/>
    <property type="project" value="InterPro"/>
</dbReference>
<dbReference type="InterPro" id="IPR035188">
    <property type="entry name" value="Histone-like_p6"/>
</dbReference>
<reference evidence="1" key="1">
    <citation type="submission" date="2022-09" db="EMBL/GenBank/DDBJ databases">
        <authorList>
            <person name="Xie Z."/>
            <person name="Yang M."/>
        </authorList>
    </citation>
    <scope>NUCLEOTIDE SEQUENCE</scope>
</reference>
<sequence length="93" mass="10286">MKKTISRTIPTTQAVFAKVEKVDGVVRAVESRERLLGNLSIEEAQKELTKVHGSVTVLSVETEAKLYEASVLDFIELAELHGSVKETDEEVTE</sequence>
<dbReference type="Proteomes" id="UP001064695">
    <property type="component" value="Segment"/>
</dbReference>
<dbReference type="Pfam" id="PF17548">
    <property type="entry name" value="p6"/>
    <property type="match status" value="1"/>
</dbReference>
<gene>
    <name evidence="1" type="ORF">SYYB1_12</name>
</gene>
<proteinExistence type="predicted"/>
<evidence type="ECO:0000313" key="2">
    <source>
        <dbReference type="Proteomes" id="UP001064695"/>
    </source>
</evidence>
<dbReference type="EMBL" id="OP433492">
    <property type="protein sequence ID" value="UXN78501.1"/>
    <property type="molecule type" value="Genomic_DNA"/>
</dbReference>
<evidence type="ECO:0000313" key="1">
    <source>
        <dbReference type="EMBL" id="UXN78501.1"/>
    </source>
</evidence>
<accession>A0A977XAU2</accession>
<name>A0A977XAU2_9CAUD</name>
<organism evidence="1 2">
    <name type="scientific">Bacillus phage vB_BaeroP_SYYB1</name>
    <dbReference type="NCBI Taxonomy" id="2980552"/>
    <lineage>
        <taxon>Viruses</taxon>
        <taxon>Duplodnaviria</taxon>
        <taxon>Heunggongvirae</taxon>
        <taxon>Uroviricota</taxon>
        <taxon>Caudoviricetes</taxon>
        <taxon>Salasmaviridae</taxon>
        <taxon>Tatarstanvirinae</taxon>
        <taxon>Gaunavirus</taxon>
        <taxon>Gaunavirus syybuna</taxon>
    </lineage>
</organism>
<keyword evidence="2" id="KW-1185">Reference proteome</keyword>
<protein>
    <submittedName>
        <fullName evidence="1">DsDNA binding protein</fullName>
    </submittedName>
</protein>